<dbReference type="RefSeq" id="WP_378389693.1">
    <property type="nucleotide sequence ID" value="NZ_JBHLWM010000005.1"/>
</dbReference>
<sequence length="199" mass="22218">MTAVVALGEMLMPARAGQLSSQVAQLYTSVSIFPPTASTMTVCYGFVCRRRHEFTFTAGDRAALTRIMAAGKASAAAERKAVQAAVVWLDRKLGPVLGTDKRIARADFRYFDDKHNYDCWDTTRNTTSLLLVMQEWGLLKYHSVGDPKYRGNVLVLQTPHNTAVLVERGTGAEWVVDMWTRAYAQSPEVMPVDQWVKLD</sequence>
<name>A0ABV6ETU6_9BRAD</name>
<protein>
    <submittedName>
        <fullName evidence="1">Uncharacterized protein</fullName>
    </submittedName>
</protein>
<accession>A0ABV6ETU6</accession>
<organism evidence="1 2">
    <name type="scientific">Rhodopseudomonas telluris</name>
    <dbReference type="NCBI Taxonomy" id="644215"/>
    <lineage>
        <taxon>Bacteria</taxon>
        <taxon>Pseudomonadati</taxon>
        <taxon>Pseudomonadota</taxon>
        <taxon>Alphaproteobacteria</taxon>
        <taxon>Hyphomicrobiales</taxon>
        <taxon>Nitrobacteraceae</taxon>
        <taxon>Rhodopseudomonas</taxon>
    </lineage>
</organism>
<gene>
    <name evidence="1" type="ORF">ACFFJ6_14225</name>
</gene>
<keyword evidence="2" id="KW-1185">Reference proteome</keyword>
<reference evidence="1 2" key="1">
    <citation type="submission" date="2024-09" db="EMBL/GenBank/DDBJ databases">
        <authorList>
            <person name="Sun Q."/>
            <person name="Mori K."/>
        </authorList>
    </citation>
    <scope>NUCLEOTIDE SEQUENCE [LARGE SCALE GENOMIC DNA]</scope>
    <source>
        <strain evidence="1 2">KCTC 23279</strain>
    </source>
</reference>
<comment type="caution">
    <text evidence="1">The sequence shown here is derived from an EMBL/GenBank/DDBJ whole genome shotgun (WGS) entry which is preliminary data.</text>
</comment>
<dbReference type="EMBL" id="JBHLWM010000005">
    <property type="protein sequence ID" value="MFC0241640.1"/>
    <property type="molecule type" value="Genomic_DNA"/>
</dbReference>
<dbReference type="Proteomes" id="UP001589775">
    <property type="component" value="Unassembled WGS sequence"/>
</dbReference>
<evidence type="ECO:0000313" key="2">
    <source>
        <dbReference type="Proteomes" id="UP001589775"/>
    </source>
</evidence>
<evidence type="ECO:0000313" key="1">
    <source>
        <dbReference type="EMBL" id="MFC0241640.1"/>
    </source>
</evidence>
<proteinExistence type="predicted"/>